<feature type="transmembrane region" description="Helical" evidence="7">
    <location>
        <begin position="25"/>
        <end position="48"/>
    </location>
</feature>
<proteinExistence type="predicted"/>
<evidence type="ECO:0000313" key="9">
    <source>
        <dbReference type="Proteomes" id="UP001056425"/>
    </source>
</evidence>
<sequence>MNIYEMLGLIVIGFILKRVIKSEKLFVYLNKIAIQLLLTFYIFSSVAAKNLEYLIRIKLVFVYVFLIISINLMSSYFYARFFVRDNKWKGALIILSTYPNTVAMGFPIASLFLDDLTPVVLYASIHTLVIIPLATFLAAHYSSGKASLKESLLRALKFPPTSANLLALGFVFLDIKLPTTILTLMNQVGWWSIPIILIYFGSRVNLQKFELRKLLEVSMFRTVIPFLFVFLTLKAPSEIFYAVLVEATMPPAIIANAILAHYGLREEEGIGVTIVLTLIVLTLFLVLRLLV</sequence>
<evidence type="ECO:0000256" key="2">
    <source>
        <dbReference type="ARBA" id="ARBA00022448"/>
    </source>
</evidence>
<keyword evidence="4 7" id="KW-0812">Transmembrane</keyword>
<feature type="transmembrane region" description="Helical" evidence="7">
    <location>
        <begin position="119"/>
        <end position="139"/>
    </location>
</feature>
<protein>
    <submittedName>
        <fullName evidence="8">AEC family transporter</fullName>
    </submittedName>
</protein>
<dbReference type="InterPro" id="IPR004776">
    <property type="entry name" value="Mem_transp_PIN-like"/>
</dbReference>
<keyword evidence="5 7" id="KW-1133">Transmembrane helix</keyword>
<dbReference type="Pfam" id="PF03547">
    <property type="entry name" value="Mem_trans"/>
    <property type="match status" value="2"/>
</dbReference>
<reference evidence="8 9" key="1">
    <citation type="submission" date="2021-08" db="EMBL/GenBank/DDBJ databases">
        <title>Thermococcus onnuriiensis IOH2.</title>
        <authorList>
            <person name="Park Y.-J."/>
        </authorList>
    </citation>
    <scope>NUCLEOTIDE SEQUENCE [LARGE SCALE GENOMIC DNA]</scope>
    <source>
        <strain evidence="8 9">IOH2</strain>
    </source>
</reference>
<evidence type="ECO:0000256" key="1">
    <source>
        <dbReference type="ARBA" id="ARBA00004141"/>
    </source>
</evidence>
<feature type="transmembrane region" description="Helical" evidence="7">
    <location>
        <begin position="91"/>
        <end position="113"/>
    </location>
</feature>
<comment type="subcellular location">
    <subcellularLocation>
        <location evidence="1">Membrane</location>
        <topology evidence="1">Multi-pass membrane protein</topology>
    </subcellularLocation>
</comment>
<keyword evidence="9" id="KW-1185">Reference proteome</keyword>
<dbReference type="GO" id="GO:0055085">
    <property type="term" value="P:transmembrane transport"/>
    <property type="evidence" value="ECO:0007669"/>
    <property type="project" value="InterPro"/>
</dbReference>
<dbReference type="GO" id="GO:0016020">
    <property type="term" value="C:membrane"/>
    <property type="evidence" value="ECO:0007669"/>
    <property type="project" value="UniProtKB-SubCell"/>
</dbReference>
<evidence type="ECO:0000256" key="5">
    <source>
        <dbReference type="ARBA" id="ARBA00022989"/>
    </source>
</evidence>
<keyword evidence="3" id="KW-1003">Cell membrane</keyword>
<dbReference type="RefSeq" id="WP_251947994.1">
    <property type="nucleotide sequence ID" value="NZ_CP080572.1"/>
</dbReference>
<dbReference type="KEGG" id="thei:K1720_07040"/>
<feature type="transmembrane region" description="Helical" evidence="7">
    <location>
        <begin position="271"/>
        <end position="290"/>
    </location>
</feature>
<dbReference type="AlphaFoldDB" id="A0A9E7SCD9"/>
<feature type="transmembrane region" description="Helical" evidence="7">
    <location>
        <begin position="179"/>
        <end position="202"/>
    </location>
</feature>
<dbReference type="GeneID" id="72778089"/>
<evidence type="ECO:0000256" key="7">
    <source>
        <dbReference type="SAM" id="Phobius"/>
    </source>
</evidence>
<evidence type="ECO:0000256" key="4">
    <source>
        <dbReference type="ARBA" id="ARBA00022692"/>
    </source>
</evidence>
<dbReference type="Proteomes" id="UP001056425">
    <property type="component" value="Chromosome"/>
</dbReference>
<dbReference type="PANTHER" id="PTHR36838:SF3">
    <property type="entry name" value="TRANSPORTER AUXIN EFFLUX CARRIER EC FAMILY"/>
    <property type="match status" value="1"/>
</dbReference>
<evidence type="ECO:0000256" key="3">
    <source>
        <dbReference type="ARBA" id="ARBA00022475"/>
    </source>
</evidence>
<keyword evidence="2" id="KW-0813">Transport</keyword>
<dbReference type="EMBL" id="CP080572">
    <property type="protein sequence ID" value="USG99291.1"/>
    <property type="molecule type" value="Genomic_DNA"/>
</dbReference>
<evidence type="ECO:0000313" key="8">
    <source>
        <dbReference type="EMBL" id="USG99291.1"/>
    </source>
</evidence>
<gene>
    <name evidence="8" type="ORF">K1720_07040</name>
</gene>
<accession>A0A9E7SCD9</accession>
<organism evidence="8 9">
    <name type="scientific">Thermococcus argininiproducens</name>
    <dbReference type="NCBI Taxonomy" id="2866384"/>
    <lineage>
        <taxon>Archaea</taxon>
        <taxon>Methanobacteriati</taxon>
        <taxon>Methanobacteriota</taxon>
        <taxon>Thermococci</taxon>
        <taxon>Thermococcales</taxon>
        <taxon>Thermococcaceae</taxon>
        <taxon>Thermococcus</taxon>
    </lineage>
</organism>
<keyword evidence="6 7" id="KW-0472">Membrane</keyword>
<name>A0A9E7SCD9_9EURY</name>
<evidence type="ECO:0000256" key="6">
    <source>
        <dbReference type="ARBA" id="ARBA00023136"/>
    </source>
</evidence>
<feature type="transmembrane region" description="Helical" evidence="7">
    <location>
        <begin position="60"/>
        <end position="79"/>
    </location>
</feature>
<dbReference type="PANTHER" id="PTHR36838">
    <property type="entry name" value="AUXIN EFFLUX CARRIER FAMILY PROTEIN"/>
    <property type="match status" value="1"/>
</dbReference>